<evidence type="ECO:0000313" key="2">
    <source>
        <dbReference type="Proteomes" id="UP000887013"/>
    </source>
</evidence>
<dbReference type="Proteomes" id="UP000887013">
    <property type="component" value="Unassembled WGS sequence"/>
</dbReference>
<dbReference type="EMBL" id="BMAW01104111">
    <property type="protein sequence ID" value="GFT12451.1"/>
    <property type="molecule type" value="Genomic_DNA"/>
</dbReference>
<evidence type="ECO:0000313" key="1">
    <source>
        <dbReference type="EMBL" id="GFT12451.1"/>
    </source>
</evidence>
<reference evidence="1" key="1">
    <citation type="submission" date="2020-08" db="EMBL/GenBank/DDBJ databases">
        <title>Multicomponent nature underlies the extraordinary mechanical properties of spider dragline silk.</title>
        <authorList>
            <person name="Kono N."/>
            <person name="Nakamura H."/>
            <person name="Mori M."/>
            <person name="Yoshida Y."/>
            <person name="Ohtoshi R."/>
            <person name="Malay A.D."/>
            <person name="Moran D.A.P."/>
            <person name="Tomita M."/>
            <person name="Numata K."/>
            <person name="Arakawa K."/>
        </authorList>
    </citation>
    <scope>NUCLEOTIDE SEQUENCE</scope>
</reference>
<accession>A0A8X6TFV1</accession>
<dbReference type="AlphaFoldDB" id="A0A8X6TFV1"/>
<protein>
    <submittedName>
        <fullName evidence="1">Uncharacterized protein</fullName>
    </submittedName>
</protein>
<keyword evidence="2" id="KW-1185">Reference proteome</keyword>
<sequence length="66" mass="7011">MSSSLADGTFEIFGCLSPRSNESMGSYNQGPCSGAINVTAICIITNKSERKGNKACIYLQISMSKV</sequence>
<comment type="caution">
    <text evidence="1">The sequence shown here is derived from an EMBL/GenBank/DDBJ whole genome shotgun (WGS) entry which is preliminary data.</text>
</comment>
<proteinExistence type="predicted"/>
<organism evidence="1 2">
    <name type="scientific">Nephila pilipes</name>
    <name type="common">Giant wood spider</name>
    <name type="synonym">Nephila maculata</name>
    <dbReference type="NCBI Taxonomy" id="299642"/>
    <lineage>
        <taxon>Eukaryota</taxon>
        <taxon>Metazoa</taxon>
        <taxon>Ecdysozoa</taxon>
        <taxon>Arthropoda</taxon>
        <taxon>Chelicerata</taxon>
        <taxon>Arachnida</taxon>
        <taxon>Araneae</taxon>
        <taxon>Araneomorphae</taxon>
        <taxon>Entelegynae</taxon>
        <taxon>Araneoidea</taxon>
        <taxon>Nephilidae</taxon>
        <taxon>Nephila</taxon>
    </lineage>
</organism>
<gene>
    <name evidence="1" type="ORF">NPIL_469911</name>
</gene>
<name>A0A8X6TFV1_NEPPI</name>